<dbReference type="InterPro" id="IPR003914">
    <property type="entry name" value="Rabaptin"/>
</dbReference>
<dbReference type="Proteomes" id="UP001235939">
    <property type="component" value="Chromosome 05"/>
</dbReference>
<sequence>MSTGQARSPVLWQEVQFVCLRMREDLIACQTAREDLDRKLRAEIHFYRSCVQSEQHAKATMEDELTQELDSLRTRLAATTWKHRGCVCGVAGELENAEQERAKEAALREQLEKKVQDLEIELAQCRMERSTEVGMLTAQQEELMAIKARLEEDLAEQRSKVQGLQNDLDNSESVQRDFVKLSQSLQHIEREGSLIERMCGQMQLETLRQSDTEVRWQHEDDIPNCQKCNKLFSFKKEKVGPWEH</sequence>
<name>A0ABY6KM65_9ARAC</name>
<protein>
    <submittedName>
        <fullName evidence="3">RABEP1</fullName>
    </submittedName>
</protein>
<proteinExistence type="predicted"/>
<dbReference type="PANTHER" id="PTHR31179:SF7">
    <property type="entry name" value="FYVE-TYPE DOMAIN-CONTAINING PROTEIN"/>
    <property type="match status" value="1"/>
</dbReference>
<accession>A0ABY6KM65</accession>
<feature type="coiled-coil region" evidence="1">
    <location>
        <begin position="94"/>
        <end position="174"/>
    </location>
</feature>
<evidence type="ECO:0000259" key="2">
    <source>
        <dbReference type="Pfam" id="PF09311"/>
    </source>
</evidence>
<evidence type="ECO:0000313" key="4">
    <source>
        <dbReference type="Proteomes" id="UP001235939"/>
    </source>
</evidence>
<dbReference type="Pfam" id="PF09311">
    <property type="entry name" value="Rab5-bind"/>
    <property type="match status" value="1"/>
</dbReference>
<dbReference type="Gene3D" id="1.20.5.730">
    <property type="entry name" value="Single helix bin"/>
    <property type="match status" value="1"/>
</dbReference>
<keyword evidence="1" id="KW-0175">Coiled coil</keyword>
<dbReference type="EMBL" id="CP092867">
    <property type="protein sequence ID" value="UYV68250.1"/>
    <property type="molecule type" value="Genomic_DNA"/>
</dbReference>
<gene>
    <name evidence="3" type="ORF">LAZ67_5003604</name>
</gene>
<feature type="domain" description="Rabaptin GTPase-Rab5 binding" evidence="2">
    <location>
        <begin position="11"/>
        <end position="186"/>
    </location>
</feature>
<keyword evidence="4" id="KW-1185">Reference proteome</keyword>
<evidence type="ECO:0000256" key="1">
    <source>
        <dbReference type="SAM" id="Coils"/>
    </source>
</evidence>
<organism evidence="3 4">
    <name type="scientific">Cordylochernes scorpioides</name>
    <dbReference type="NCBI Taxonomy" id="51811"/>
    <lineage>
        <taxon>Eukaryota</taxon>
        <taxon>Metazoa</taxon>
        <taxon>Ecdysozoa</taxon>
        <taxon>Arthropoda</taxon>
        <taxon>Chelicerata</taxon>
        <taxon>Arachnida</taxon>
        <taxon>Pseudoscorpiones</taxon>
        <taxon>Cheliferoidea</taxon>
        <taxon>Chernetidae</taxon>
        <taxon>Cordylochernes</taxon>
    </lineage>
</organism>
<dbReference type="PANTHER" id="PTHR31179">
    <property type="entry name" value="RAB GTPASE-BINDING EFFECTOR PROTEIN"/>
    <property type="match status" value="1"/>
</dbReference>
<reference evidence="3 4" key="1">
    <citation type="submission" date="2022-01" db="EMBL/GenBank/DDBJ databases">
        <title>A chromosomal length assembly of Cordylochernes scorpioides.</title>
        <authorList>
            <person name="Zeh D."/>
            <person name="Zeh J."/>
        </authorList>
    </citation>
    <scope>NUCLEOTIDE SEQUENCE [LARGE SCALE GENOMIC DNA]</scope>
    <source>
        <strain evidence="3">IN4F17</strain>
        <tissue evidence="3">Whole Body</tissue>
    </source>
</reference>
<evidence type="ECO:0000313" key="3">
    <source>
        <dbReference type="EMBL" id="UYV68250.1"/>
    </source>
</evidence>
<dbReference type="InterPro" id="IPR015390">
    <property type="entry name" value="Rabaptin_Rab5-bd_dom"/>
</dbReference>
<dbReference type="SUPFAM" id="SSF103652">
    <property type="entry name" value="G protein-binding domain"/>
    <property type="match status" value="1"/>
</dbReference>